<evidence type="ECO:0000256" key="1">
    <source>
        <dbReference type="ARBA" id="ARBA00001974"/>
    </source>
</evidence>
<gene>
    <name evidence="9" type="ORF">BWR60_29675</name>
</gene>
<comment type="cofactor">
    <cofactor evidence="1">
        <name>FAD</name>
        <dbReference type="ChEBI" id="CHEBI:57692"/>
    </cofactor>
</comment>
<dbReference type="GO" id="GO:0004497">
    <property type="term" value="F:monooxygenase activity"/>
    <property type="evidence" value="ECO:0007669"/>
    <property type="project" value="UniProtKB-KW"/>
</dbReference>
<dbReference type="STRING" id="1122125.GCA_000423185_03451"/>
<comment type="similarity">
    <text evidence="3">Belongs to the lysine N(6)-hydroxylase/L-ornithine N(5)-oxygenase family.</text>
</comment>
<evidence type="ECO:0000256" key="4">
    <source>
        <dbReference type="ARBA" id="ARBA00022630"/>
    </source>
</evidence>
<dbReference type="PANTHER" id="PTHR42802:SF1">
    <property type="entry name" value="L-ORNITHINE N(5)-MONOOXYGENASE"/>
    <property type="match status" value="1"/>
</dbReference>
<dbReference type="GO" id="GO:0006879">
    <property type="term" value="P:intracellular iron ion homeostasis"/>
    <property type="evidence" value="ECO:0007669"/>
    <property type="project" value="TreeGrafter"/>
</dbReference>
<evidence type="ECO:0000256" key="6">
    <source>
        <dbReference type="ARBA" id="ARBA00022857"/>
    </source>
</evidence>
<evidence type="ECO:0000313" key="9">
    <source>
        <dbReference type="EMBL" id="OWJ62772.1"/>
    </source>
</evidence>
<comment type="caution">
    <text evidence="9">The sequence shown here is derived from an EMBL/GenBank/DDBJ whole genome shotgun (WGS) entry which is preliminary data.</text>
</comment>
<evidence type="ECO:0000313" key="10">
    <source>
        <dbReference type="Proteomes" id="UP000196655"/>
    </source>
</evidence>
<keyword evidence="6" id="KW-0521">NADP</keyword>
<comment type="pathway">
    <text evidence="2">Siderophore biosynthesis.</text>
</comment>
<dbReference type="Gene3D" id="3.50.50.60">
    <property type="entry name" value="FAD/NAD(P)-binding domain"/>
    <property type="match status" value="1"/>
</dbReference>
<protein>
    <submittedName>
        <fullName evidence="9">Ornithine monooxygenase</fullName>
    </submittedName>
</protein>
<keyword evidence="4" id="KW-0285">Flavoprotein</keyword>
<organism evidence="9 10">
    <name type="scientific">Inquilinus limosus</name>
    <dbReference type="NCBI Taxonomy" id="171674"/>
    <lineage>
        <taxon>Bacteria</taxon>
        <taxon>Pseudomonadati</taxon>
        <taxon>Pseudomonadota</taxon>
        <taxon>Alphaproteobacteria</taxon>
        <taxon>Rhodospirillales</taxon>
        <taxon>Rhodospirillaceae</taxon>
        <taxon>Inquilinus</taxon>
    </lineage>
</organism>
<dbReference type="InterPro" id="IPR025700">
    <property type="entry name" value="Lys/Orn_oxygenase"/>
</dbReference>
<dbReference type="Proteomes" id="UP000196655">
    <property type="component" value="Unassembled WGS sequence"/>
</dbReference>
<evidence type="ECO:0000256" key="7">
    <source>
        <dbReference type="ARBA" id="ARBA00023002"/>
    </source>
</evidence>
<dbReference type="AlphaFoldDB" id="A0A211ZBW9"/>
<dbReference type="EMBL" id="NHON01000090">
    <property type="protein sequence ID" value="OWJ62772.1"/>
    <property type="molecule type" value="Genomic_DNA"/>
</dbReference>
<dbReference type="SUPFAM" id="SSF51905">
    <property type="entry name" value="FAD/NAD(P)-binding domain"/>
    <property type="match status" value="1"/>
</dbReference>
<evidence type="ECO:0000256" key="5">
    <source>
        <dbReference type="ARBA" id="ARBA00022827"/>
    </source>
</evidence>
<evidence type="ECO:0000256" key="3">
    <source>
        <dbReference type="ARBA" id="ARBA00007588"/>
    </source>
</evidence>
<accession>A0A211ZBW9</accession>
<dbReference type="InterPro" id="IPR036188">
    <property type="entry name" value="FAD/NAD-bd_sf"/>
</dbReference>
<keyword evidence="10" id="KW-1185">Reference proteome</keyword>
<keyword evidence="9" id="KW-0503">Monooxygenase</keyword>
<dbReference type="Pfam" id="PF13434">
    <property type="entry name" value="Lys_Orn_oxgnase"/>
    <property type="match status" value="1"/>
</dbReference>
<sequence length="448" mass="49006">MSQDSIHDVVGVGFGPSNLALAIALDEALRQRGAALSHHFVEKQPGFTWHGGMLLPDSDMQISFLKDLVSLRDPTSPLTFVNYLHQKGRLEAFINRKTFFPSRVEFNDYLGWVAARFAEHCSYGEEVAAVEPETAQGIVTGLRVRSRTASGGETVRRAHNLVVATGGSPRIPAAFAQLRGDPRVFHSSAYLDRIHGLGLARKPSARMAVVGGGQSAAEITLDLHGRFPQLGIDLIFRGHALKPSDDTPFVNEIFNPGFTDYVFGQGEAQRDAIIREFRNTNYAVVDADLIERIYDILYQQSVQGAPRLALCGRSEVAEAEAAADGIGLTLRDGIAGTAGRRGYDAVVLATGYERDGGRRLLSALAPWIEDFTVDRDYRLRTRPEFRPQIHLQGQSETSHGLSDTLLSVLAVRSQEIAESLLAAKRRRGAGPDLHHAPAPLRRLAVNDD</sequence>
<feature type="region of interest" description="Disordered" evidence="8">
    <location>
        <begin position="427"/>
        <end position="448"/>
    </location>
</feature>
<dbReference type="PANTHER" id="PTHR42802">
    <property type="entry name" value="MONOOXYGENASE"/>
    <property type="match status" value="1"/>
</dbReference>
<evidence type="ECO:0000256" key="8">
    <source>
        <dbReference type="SAM" id="MobiDB-lite"/>
    </source>
</evidence>
<dbReference type="PRINTS" id="PR00368">
    <property type="entry name" value="FADPNR"/>
</dbReference>
<dbReference type="RefSeq" id="WP_088155830.1">
    <property type="nucleotide sequence ID" value="NZ_NHON01000090.1"/>
</dbReference>
<dbReference type="OrthoDB" id="7527071at2"/>
<reference evidence="10" key="1">
    <citation type="submission" date="2017-05" db="EMBL/GenBank/DDBJ databases">
        <authorList>
            <person name="Macchi M."/>
            <person name="Festa S."/>
            <person name="Coppotelli B.M."/>
            <person name="Morelli I.S."/>
        </authorList>
    </citation>
    <scope>NUCLEOTIDE SEQUENCE [LARGE SCALE GENOMIC DNA]</scope>
    <source>
        <strain evidence="10">I</strain>
    </source>
</reference>
<keyword evidence="7" id="KW-0560">Oxidoreductase</keyword>
<name>A0A211ZBW9_9PROT</name>
<keyword evidence="5" id="KW-0274">FAD</keyword>
<proteinExistence type="inferred from homology"/>
<evidence type="ECO:0000256" key="2">
    <source>
        <dbReference type="ARBA" id="ARBA00004924"/>
    </source>
</evidence>